<dbReference type="InParanoid" id="B8MU83"/>
<dbReference type="HOGENOM" id="CLU_2172771_0_0_1"/>
<feature type="region of interest" description="Disordered" evidence="1">
    <location>
        <begin position="1"/>
        <end position="34"/>
    </location>
</feature>
<dbReference type="STRING" id="441959.B8MU83"/>
<dbReference type="Proteomes" id="UP000001745">
    <property type="component" value="Unassembled WGS sequence"/>
</dbReference>
<dbReference type="VEuPathDB" id="FungiDB:TSTA_107780"/>
<dbReference type="GeneID" id="8106842"/>
<keyword evidence="3" id="KW-1185">Reference proteome</keyword>
<evidence type="ECO:0000313" key="3">
    <source>
        <dbReference type="Proteomes" id="UP000001745"/>
    </source>
</evidence>
<gene>
    <name evidence="2" type="ORF">TSTA_107780</name>
</gene>
<feature type="region of interest" description="Disordered" evidence="1">
    <location>
        <begin position="64"/>
        <end position="84"/>
    </location>
</feature>
<evidence type="ECO:0000313" key="2">
    <source>
        <dbReference type="EMBL" id="EED11587.1"/>
    </source>
</evidence>
<dbReference type="OrthoDB" id="4227322at2759"/>
<feature type="compositionally biased region" description="Low complexity" evidence="1">
    <location>
        <begin position="15"/>
        <end position="25"/>
    </location>
</feature>
<protein>
    <submittedName>
        <fullName evidence="2">Uncharacterized protein</fullName>
    </submittedName>
</protein>
<organism evidence="2 3">
    <name type="scientific">Talaromyces stipitatus (strain ATCC 10500 / CBS 375.48 / QM 6759 / NRRL 1006)</name>
    <name type="common">Penicillium stipitatum</name>
    <dbReference type="NCBI Taxonomy" id="441959"/>
    <lineage>
        <taxon>Eukaryota</taxon>
        <taxon>Fungi</taxon>
        <taxon>Dikarya</taxon>
        <taxon>Ascomycota</taxon>
        <taxon>Pezizomycotina</taxon>
        <taxon>Eurotiomycetes</taxon>
        <taxon>Eurotiomycetidae</taxon>
        <taxon>Eurotiales</taxon>
        <taxon>Trichocomaceae</taxon>
        <taxon>Talaromyces</taxon>
        <taxon>Talaromyces sect. Talaromyces</taxon>
    </lineage>
</organism>
<dbReference type="AlphaFoldDB" id="B8MU83"/>
<name>B8MU83_TALSN</name>
<feature type="compositionally biased region" description="Polar residues" evidence="1">
    <location>
        <begin position="67"/>
        <end position="83"/>
    </location>
</feature>
<proteinExistence type="predicted"/>
<reference evidence="3" key="1">
    <citation type="journal article" date="2015" name="Genome Announc.">
        <title>Genome sequence of the AIDS-associated pathogen Penicillium marneffei (ATCC18224) and its near taxonomic relative Talaromyces stipitatus (ATCC10500).</title>
        <authorList>
            <person name="Nierman W.C."/>
            <person name="Fedorova-Abrams N.D."/>
            <person name="Andrianopoulos A."/>
        </authorList>
    </citation>
    <scope>NUCLEOTIDE SEQUENCE [LARGE SCALE GENOMIC DNA]</scope>
    <source>
        <strain evidence="3">ATCC 10500 / CBS 375.48 / QM 6759 / NRRL 1006</strain>
    </source>
</reference>
<accession>B8MU83</accession>
<dbReference type="PhylomeDB" id="B8MU83"/>
<dbReference type="EMBL" id="EQ962661">
    <property type="protein sequence ID" value="EED11587.1"/>
    <property type="molecule type" value="Genomic_DNA"/>
</dbReference>
<sequence length="110" mass="12345">MHTGQSIHSCKRPLSQQSSADASPDQAHKKRKVKHPSGFLLPAAFWDNLSKVWLTHNALRELDRRNTQVPTKSLQPTRSSRPVTPNEVKAIQRFARQGGPDLSELRGSLQ</sequence>
<evidence type="ECO:0000256" key="1">
    <source>
        <dbReference type="SAM" id="MobiDB-lite"/>
    </source>
</evidence>
<dbReference type="RefSeq" id="XP_002488343.1">
    <property type="nucleotide sequence ID" value="XM_002488298.1"/>
</dbReference>